<proteinExistence type="predicted"/>
<feature type="region of interest" description="Disordered" evidence="1">
    <location>
        <begin position="74"/>
        <end position="117"/>
    </location>
</feature>
<evidence type="ECO:0000256" key="1">
    <source>
        <dbReference type="SAM" id="MobiDB-lite"/>
    </source>
</evidence>
<gene>
    <name evidence="2" type="primary">A03g500480.1_BraROA</name>
    <name evidence="2" type="ORF">IGI04_009023</name>
</gene>
<organism evidence="2 3">
    <name type="scientific">Brassica rapa subsp. trilocularis</name>
    <dbReference type="NCBI Taxonomy" id="1813537"/>
    <lineage>
        <taxon>Eukaryota</taxon>
        <taxon>Viridiplantae</taxon>
        <taxon>Streptophyta</taxon>
        <taxon>Embryophyta</taxon>
        <taxon>Tracheophyta</taxon>
        <taxon>Spermatophyta</taxon>
        <taxon>Magnoliopsida</taxon>
        <taxon>eudicotyledons</taxon>
        <taxon>Gunneridae</taxon>
        <taxon>Pentapetalae</taxon>
        <taxon>rosids</taxon>
        <taxon>malvids</taxon>
        <taxon>Brassicales</taxon>
        <taxon>Brassicaceae</taxon>
        <taxon>Brassiceae</taxon>
        <taxon>Brassica</taxon>
    </lineage>
</organism>
<feature type="region of interest" description="Disordered" evidence="1">
    <location>
        <begin position="1"/>
        <end position="25"/>
    </location>
</feature>
<name>A0ABQ7MW30_BRACM</name>
<accession>A0ABQ7MW30</accession>
<keyword evidence="3" id="KW-1185">Reference proteome</keyword>
<sequence length="117" mass="13699">MKKSYSSSNEQSYRQSHLKPHPISELLHNSKAARLTQTLALLELSEKEQLQAMPQDCPPFDRHPRMKDCGRTLGCIQPPYESHRRLSETPAPRPRSIQRRTVQTHFPAPERHYRFPE</sequence>
<protein>
    <submittedName>
        <fullName evidence="2">Uncharacterized protein</fullName>
    </submittedName>
</protein>
<feature type="compositionally biased region" description="Basic and acidic residues" evidence="1">
    <location>
        <begin position="108"/>
        <end position="117"/>
    </location>
</feature>
<evidence type="ECO:0000313" key="3">
    <source>
        <dbReference type="Proteomes" id="UP000823674"/>
    </source>
</evidence>
<feature type="compositionally biased region" description="Polar residues" evidence="1">
    <location>
        <begin position="1"/>
        <end position="15"/>
    </location>
</feature>
<reference evidence="2 3" key="1">
    <citation type="submission" date="2021-03" db="EMBL/GenBank/DDBJ databases">
        <authorList>
            <person name="King G.J."/>
            <person name="Bancroft I."/>
            <person name="Baten A."/>
            <person name="Bloomfield J."/>
            <person name="Borpatragohain P."/>
            <person name="He Z."/>
            <person name="Irish N."/>
            <person name="Irwin J."/>
            <person name="Liu K."/>
            <person name="Mauleon R.P."/>
            <person name="Moore J."/>
            <person name="Morris R."/>
            <person name="Ostergaard L."/>
            <person name="Wang B."/>
            <person name="Wells R."/>
        </authorList>
    </citation>
    <scope>NUCLEOTIDE SEQUENCE [LARGE SCALE GENOMIC DNA]</scope>
    <source>
        <strain evidence="2">R-o-18</strain>
        <tissue evidence="2">Leaf</tissue>
    </source>
</reference>
<evidence type="ECO:0000313" key="2">
    <source>
        <dbReference type="EMBL" id="KAG5402904.1"/>
    </source>
</evidence>
<dbReference type="Proteomes" id="UP000823674">
    <property type="component" value="Chromosome A03"/>
</dbReference>
<comment type="caution">
    <text evidence="2">The sequence shown here is derived from an EMBL/GenBank/DDBJ whole genome shotgun (WGS) entry which is preliminary data.</text>
</comment>
<dbReference type="EMBL" id="JADBGQ010000003">
    <property type="protein sequence ID" value="KAG5402904.1"/>
    <property type="molecule type" value="Genomic_DNA"/>
</dbReference>